<evidence type="ECO:0000256" key="1">
    <source>
        <dbReference type="SAM" id="MobiDB-lite"/>
    </source>
</evidence>
<feature type="signal peptide" evidence="2">
    <location>
        <begin position="1"/>
        <end position="25"/>
    </location>
</feature>
<feature type="chain" id="PRO_5032458473" evidence="2">
    <location>
        <begin position="26"/>
        <end position="608"/>
    </location>
</feature>
<accession>A0A840A9B0</accession>
<sequence>MRNATRWMPALVVATGLALAGGAAAQKQPDPPPAAGGKGGPAAGAQSQKLHLTPPPPVGRAPQTQPRQAQPAPPPQPREAQPRQTQPRQAQPGTGPQASQKLHLTPPPPIGQAQPRQPQPQPEPRQAQPQQRPAQPGTGPQASQKLHLTPPSIAPDPRGPRPGSRTPNEREAQRQAPNPSWPAMPPRMDNEPAALATLRELLSDDVQVGYGEARQEGEVLTLRDADLRRGAERILVQELILEAPGAEGLRRGEARNLRFESPEAAVTLERLEIGGLAMLALRPGQEPRDREPDQVALENLRVSGLEVRETGGTRVTLAQFDLSGWRAGQAGRVGLEGLQVGLTGAPVDQVRVASASVEGHDIAALMTSAVRSEAPSAPPAGRQVYRVQGVQVMRGDQSVAGMGRFLIEGETRADGFSGGRIAVNEVVVERTPETAMVLDVVGLDRLSMDLTIDASWTPENERLDVSAFAFGVRDLGALALGWSMEGVNIENPGGNPEAVRLLQAQLRYADQSLYERTLADQARRQNMTPAQVRDQHREMVTAALTGPAPDPGLDGLREALLRFVAGQAREVEIIARPPAPVTLDAAQAAMMQGPAAAVALLGVRATAR</sequence>
<name>A0A840A9B0_9PROT</name>
<feature type="region of interest" description="Disordered" evidence="1">
    <location>
        <begin position="21"/>
        <end position="189"/>
    </location>
</feature>
<organism evidence="3 4">
    <name type="scientific">Roseococcus suduntuyensis</name>
    <dbReference type="NCBI Taxonomy" id="455361"/>
    <lineage>
        <taxon>Bacteria</taxon>
        <taxon>Pseudomonadati</taxon>
        <taxon>Pseudomonadota</taxon>
        <taxon>Alphaproteobacteria</taxon>
        <taxon>Acetobacterales</taxon>
        <taxon>Roseomonadaceae</taxon>
        <taxon>Roseococcus</taxon>
    </lineage>
</organism>
<dbReference type="RefSeq" id="WP_184382828.1">
    <property type="nucleotide sequence ID" value="NZ_JACIDJ010000001.1"/>
</dbReference>
<evidence type="ECO:0000256" key="2">
    <source>
        <dbReference type="SAM" id="SignalP"/>
    </source>
</evidence>
<proteinExistence type="predicted"/>
<evidence type="ECO:0000313" key="3">
    <source>
        <dbReference type="EMBL" id="MBB3897791.1"/>
    </source>
</evidence>
<dbReference type="AlphaFoldDB" id="A0A840A9B0"/>
<comment type="caution">
    <text evidence="3">The sequence shown here is derived from an EMBL/GenBank/DDBJ whole genome shotgun (WGS) entry which is preliminary data.</text>
</comment>
<dbReference type="EMBL" id="JACIDJ010000001">
    <property type="protein sequence ID" value="MBB3897791.1"/>
    <property type="molecule type" value="Genomic_DNA"/>
</dbReference>
<feature type="compositionally biased region" description="Low complexity" evidence="1">
    <location>
        <begin position="60"/>
        <end position="70"/>
    </location>
</feature>
<evidence type="ECO:0000313" key="4">
    <source>
        <dbReference type="Proteomes" id="UP000553193"/>
    </source>
</evidence>
<feature type="compositionally biased region" description="Low complexity" evidence="1">
    <location>
        <begin position="124"/>
        <end position="141"/>
    </location>
</feature>
<reference evidence="3 4" key="1">
    <citation type="submission" date="2020-08" db="EMBL/GenBank/DDBJ databases">
        <title>Genomic Encyclopedia of Type Strains, Phase IV (KMG-IV): sequencing the most valuable type-strain genomes for metagenomic binning, comparative biology and taxonomic classification.</title>
        <authorList>
            <person name="Goeker M."/>
        </authorList>
    </citation>
    <scope>NUCLEOTIDE SEQUENCE [LARGE SCALE GENOMIC DNA]</scope>
    <source>
        <strain evidence="3 4">DSM 19979</strain>
    </source>
</reference>
<gene>
    <name evidence="3" type="ORF">GGQ83_001217</name>
</gene>
<feature type="compositionally biased region" description="Low complexity" evidence="1">
    <location>
        <begin position="78"/>
        <end position="98"/>
    </location>
</feature>
<protein>
    <submittedName>
        <fullName evidence="3">Uncharacterized protein</fullName>
    </submittedName>
</protein>
<keyword evidence="4" id="KW-1185">Reference proteome</keyword>
<dbReference type="Proteomes" id="UP000553193">
    <property type="component" value="Unassembled WGS sequence"/>
</dbReference>
<keyword evidence="2" id="KW-0732">Signal</keyword>